<dbReference type="Pfam" id="PF24494">
    <property type="entry name" value="DUF7587"/>
    <property type="match status" value="1"/>
</dbReference>
<keyword evidence="3" id="KW-1185">Reference proteome</keyword>
<accession>A0ABR1TQ57</accession>
<dbReference type="RefSeq" id="XP_066711055.1">
    <property type="nucleotide sequence ID" value="XM_066861945.1"/>
</dbReference>
<organism evidence="2 3">
    <name type="scientific">Apiospora phragmitis</name>
    <dbReference type="NCBI Taxonomy" id="2905665"/>
    <lineage>
        <taxon>Eukaryota</taxon>
        <taxon>Fungi</taxon>
        <taxon>Dikarya</taxon>
        <taxon>Ascomycota</taxon>
        <taxon>Pezizomycotina</taxon>
        <taxon>Sordariomycetes</taxon>
        <taxon>Xylariomycetidae</taxon>
        <taxon>Amphisphaeriales</taxon>
        <taxon>Apiosporaceae</taxon>
        <taxon>Apiospora</taxon>
    </lineage>
</organism>
<evidence type="ECO:0000313" key="2">
    <source>
        <dbReference type="EMBL" id="KAK8048806.1"/>
    </source>
</evidence>
<dbReference type="EMBL" id="JAQQWL010000011">
    <property type="protein sequence ID" value="KAK8048806.1"/>
    <property type="molecule type" value="Genomic_DNA"/>
</dbReference>
<proteinExistence type="predicted"/>
<dbReference type="InterPro" id="IPR056009">
    <property type="entry name" value="DUF7587"/>
</dbReference>
<evidence type="ECO:0000259" key="1">
    <source>
        <dbReference type="Pfam" id="PF24494"/>
    </source>
</evidence>
<feature type="domain" description="DUF7587" evidence="1">
    <location>
        <begin position="87"/>
        <end position="185"/>
    </location>
</feature>
<protein>
    <recommendedName>
        <fullName evidence="1">DUF7587 domain-containing protein</fullName>
    </recommendedName>
</protein>
<reference evidence="2 3" key="1">
    <citation type="submission" date="2023-01" db="EMBL/GenBank/DDBJ databases">
        <title>Analysis of 21 Apiospora genomes using comparative genomics revels a genus with tremendous synthesis potential of carbohydrate active enzymes and secondary metabolites.</title>
        <authorList>
            <person name="Sorensen T."/>
        </authorList>
    </citation>
    <scope>NUCLEOTIDE SEQUENCE [LARGE SCALE GENOMIC DNA]</scope>
    <source>
        <strain evidence="2 3">CBS 135458</strain>
    </source>
</reference>
<sequence length="232" mass="26778">MSHSSSLVVPPVWGPRETLHDDRTDTKAWVVGYRENRTGRIWATGSKSVQYRDDYSVDSPPSSHHKFKIGAPYKAIPYKGVCARSYPEGPERSVFQIQFEKHMYWSWRGDSPFMSATTSLGKAMHVGEGYHKRGYKDIKILVIDTVGDGWTSEQRVWHVTTLLQDLNTTVEYAREDEYLITHSIPLLHVKTLSWVDLEHKGVQDREDLDLDETQYGTITEPEEGWLQHEQNK</sequence>
<evidence type="ECO:0000313" key="3">
    <source>
        <dbReference type="Proteomes" id="UP001480595"/>
    </source>
</evidence>
<comment type="caution">
    <text evidence="2">The sequence shown here is derived from an EMBL/GenBank/DDBJ whole genome shotgun (WGS) entry which is preliminary data.</text>
</comment>
<dbReference type="GeneID" id="92095008"/>
<name>A0ABR1TQ57_9PEZI</name>
<gene>
    <name evidence="2" type="ORF">PG994_010536</name>
</gene>
<dbReference type="Proteomes" id="UP001480595">
    <property type="component" value="Unassembled WGS sequence"/>
</dbReference>